<reference evidence="1" key="1">
    <citation type="journal article" date="2023" name="Nat. Commun.">
        <title>Diploid and tetraploid genomes of Acorus and the evolution of monocots.</title>
        <authorList>
            <person name="Ma L."/>
            <person name="Liu K.W."/>
            <person name="Li Z."/>
            <person name="Hsiao Y.Y."/>
            <person name="Qi Y."/>
            <person name="Fu T."/>
            <person name="Tang G.D."/>
            <person name="Zhang D."/>
            <person name="Sun W.H."/>
            <person name="Liu D.K."/>
            <person name="Li Y."/>
            <person name="Chen G.Z."/>
            <person name="Liu X.D."/>
            <person name="Liao X.Y."/>
            <person name="Jiang Y.T."/>
            <person name="Yu X."/>
            <person name="Hao Y."/>
            <person name="Huang J."/>
            <person name="Zhao X.W."/>
            <person name="Ke S."/>
            <person name="Chen Y.Y."/>
            <person name="Wu W.L."/>
            <person name="Hsu J.L."/>
            <person name="Lin Y.F."/>
            <person name="Huang M.D."/>
            <person name="Li C.Y."/>
            <person name="Huang L."/>
            <person name="Wang Z.W."/>
            <person name="Zhao X."/>
            <person name="Zhong W.Y."/>
            <person name="Peng D.H."/>
            <person name="Ahmad S."/>
            <person name="Lan S."/>
            <person name="Zhang J.S."/>
            <person name="Tsai W.C."/>
            <person name="Van de Peer Y."/>
            <person name="Liu Z.J."/>
        </authorList>
    </citation>
    <scope>NUCLEOTIDE SEQUENCE</scope>
    <source>
        <strain evidence="1">CP</strain>
    </source>
</reference>
<accession>A0AAV9DNZ0</accession>
<evidence type="ECO:0000313" key="1">
    <source>
        <dbReference type="EMBL" id="KAK1302537.1"/>
    </source>
</evidence>
<reference evidence="1" key="2">
    <citation type="submission" date="2023-06" db="EMBL/GenBank/DDBJ databases">
        <authorList>
            <person name="Ma L."/>
            <person name="Liu K.-W."/>
            <person name="Li Z."/>
            <person name="Hsiao Y.-Y."/>
            <person name="Qi Y."/>
            <person name="Fu T."/>
            <person name="Tang G."/>
            <person name="Zhang D."/>
            <person name="Sun W.-H."/>
            <person name="Liu D.-K."/>
            <person name="Li Y."/>
            <person name="Chen G.-Z."/>
            <person name="Liu X.-D."/>
            <person name="Liao X.-Y."/>
            <person name="Jiang Y.-T."/>
            <person name="Yu X."/>
            <person name="Hao Y."/>
            <person name="Huang J."/>
            <person name="Zhao X.-W."/>
            <person name="Ke S."/>
            <person name="Chen Y.-Y."/>
            <person name="Wu W.-L."/>
            <person name="Hsu J.-L."/>
            <person name="Lin Y.-F."/>
            <person name="Huang M.-D."/>
            <person name="Li C.-Y."/>
            <person name="Huang L."/>
            <person name="Wang Z.-W."/>
            <person name="Zhao X."/>
            <person name="Zhong W.-Y."/>
            <person name="Peng D.-H."/>
            <person name="Ahmad S."/>
            <person name="Lan S."/>
            <person name="Zhang J.-S."/>
            <person name="Tsai W.-C."/>
            <person name="Van De Peer Y."/>
            <person name="Liu Z.-J."/>
        </authorList>
    </citation>
    <scope>NUCLEOTIDE SEQUENCE</scope>
    <source>
        <strain evidence="1">CP</strain>
        <tissue evidence="1">Leaves</tissue>
    </source>
</reference>
<dbReference type="EMBL" id="JAUJYO010000012">
    <property type="protein sequence ID" value="KAK1302537.1"/>
    <property type="molecule type" value="Genomic_DNA"/>
</dbReference>
<protein>
    <submittedName>
        <fullName evidence="1">Uncharacterized protein</fullName>
    </submittedName>
</protein>
<name>A0AAV9DNZ0_ACOCL</name>
<proteinExistence type="predicted"/>
<sequence>MVENHGSRIRSMSSTFPGSLRTFKPLANDRCLDLGLLHHFHNCSKNLDDKVEEQKEISKEIGNEQGEIRDQNRLQGFACTGVQFLCESVGTQTGRMPDFMQDISKTLNKCGYFLEFKSLKTFMPPSTLPGDTPNKACLSMKQYRARDGPTYVKG</sequence>
<evidence type="ECO:0000313" key="2">
    <source>
        <dbReference type="Proteomes" id="UP001180020"/>
    </source>
</evidence>
<dbReference type="AlphaFoldDB" id="A0AAV9DNZ0"/>
<dbReference type="Proteomes" id="UP001180020">
    <property type="component" value="Unassembled WGS sequence"/>
</dbReference>
<comment type="caution">
    <text evidence="1">The sequence shown here is derived from an EMBL/GenBank/DDBJ whole genome shotgun (WGS) entry which is preliminary data.</text>
</comment>
<gene>
    <name evidence="1" type="ORF">QJS10_CPB12g01775</name>
</gene>
<keyword evidence="2" id="KW-1185">Reference proteome</keyword>
<organism evidence="1 2">
    <name type="scientific">Acorus calamus</name>
    <name type="common">Sweet flag</name>
    <dbReference type="NCBI Taxonomy" id="4465"/>
    <lineage>
        <taxon>Eukaryota</taxon>
        <taxon>Viridiplantae</taxon>
        <taxon>Streptophyta</taxon>
        <taxon>Embryophyta</taxon>
        <taxon>Tracheophyta</taxon>
        <taxon>Spermatophyta</taxon>
        <taxon>Magnoliopsida</taxon>
        <taxon>Liliopsida</taxon>
        <taxon>Acoraceae</taxon>
        <taxon>Acorus</taxon>
    </lineage>
</organism>